<dbReference type="Pfam" id="PF11751">
    <property type="entry name" value="PorP_SprF"/>
    <property type="match status" value="1"/>
</dbReference>
<feature type="chain" id="PRO_5022974256" evidence="1">
    <location>
        <begin position="21"/>
        <end position="331"/>
    </location>
</feature>
<accession>A0A5C6LWE1</accession>
<feature type="signal peptide" evidence="1">
    <location>
        <begin position="1"/>
        <end position="20"/>
    </location>
</feature>
<organism evidence="2 3">
    <name type="scientific">Chitinophaga pinensis</name>
    <dbReference type="NCBI Taxonomy" id="79329"/>
    <lineage>
        <taxon>Bacteria</taxon>
        <taxon>Pseudomonadati</taxon>
        <taxon>Bacteroidota</taxon>
        <taxon>Chitinophagia</taxon>
        <taxon>Chitinophagales</taxon>
        <taxon>Chitinophagaceae</taxon>
        <taxon>Chitinophaga</taxon>
    </lineage>
</organism>
<sequence length="331" mass="37082">MKNGLLLFIFLLLMTCSLQAQQDVQFSQYVFNGLSVNPAYAGYREELYLHSAYRQQWAGFQGAPQTGAVALDGVTDVYTKRVGLGAQITWDRLGPQESLSLYGFYAYRIPLENDRRLCFGLGIGATQYAVDGSSRKYVDADDPALILGKQSTLAPDARFGIYYNTYRTFIGFSVMDLFSAYTGGKIYFGNGTLYSNLRKSRHYYLSGGTVVYLSNDVKLKPSVMIKEDLKGPTNIDLNVFVLLQERLWLGASYRAGVNLWGKPALPDELYKGSGISAMAEVFVSDNMRLGYSYDLTTNGMSRYQRGSHELSIGILFPHNNKVDNTRCARYF</sequence>
<evidence type="ECO:0000256" key="1">
    <source>
        <dbReference type="SAM" id="SignalP"/>
    </source>
</evidence>
<keyword evidence="1" id="KW-0732">Signal</keyword>
<keyword evidence="3" id="KW-1185">Reference proteome</keyword>
<dbReference type="RefSeq" id="WP_146304314.1">
    <property type="nucleotide sequence ID" value="NZ_VOHS01000004.1"/>
</dbReference>
<evidence type="ECO:0000313" key="2">
    <source>
        <dbReference type="EMBL" id="TWW01593.1"/>
    </source>
</evidence>
<dbReference type="AlphaFoldDB" id="A0A5C6LWE1"/>
<protein>
    <submittedName>
        <fullName evidence="2">Type IX secretion system membrane protein PorP/SprF</fullName>
    </submittedName>
</protein>
<dbReference type="EMBL" id="VOHS01000004">
    <property type="protein sequence ID" value="TWW01593.1"/>
    <property type="molecule type" value="Genomic_DNA"/>
</dbReference>
<name>A0A5C6LWE1_9BACT</name>
<evidence type="ECO:0000313" key="3">
    <source>
        <dbReference type="Proteomes" id="UP000318815"/>
    </source>
</evidence>
<dbReference type="OrthoDB" id="626665at2"/>
<proteinExistence type="predicted"/>
<comment type="caution">
    <text evidence="2">The sequence shown here is derived from an EMBL/GenBank/DDBJ whole genome shotgun (WGS) entry which is preliminary data.</text>
</comment>
<dbReference type="Proteomes" id="UP000318815">
    <property type="component" value="Unassembled WGS sequence"/>
</dbReference>
<dbReference type="InterPro" id="IPR019861">
    <property type="entry name" value="PorP/SprF_Bacteroidetes"/>
</dbReference>
<gene>
    <name evidence="2" type="ORF">FEF09_06240</name>
</gene>
<reference evidence="2 3" key="1">
    <citation type="submission" date="2019-08" db="EMBL/GenBank/DDBJ databases">
        <title>Whole genome sequencing of chitin degrading bacteria Chitinophaga pinensis YS16.</title>
        <authorList>
            <person name="Singh R.P."/>
            <person name="Manchanda G."/>
            <person name="Maurya I.K."/>
            <person name="Joshi N.K."/>
            <person name="Srivastava A.K."/>
        </authorList>
    </citation>
    <scope>NUCLEOTIDE SEQUENCE [LARGE SCALE GENOMIC DNA]</scope>
    <source>
        <strain evidence="2 3">YS-16</strain>
    </source>
</reference>
<dbReference type="NCBIfam" id="TIGR03519">
    <property type="entry name" value="T9SS_PorP_fam"/>
    <property type="match status" value="1"/>
</dbReference>